<dbReference type="PANTHER" id="PTHR24134:SF9">
    <property type="entry name" value="ANKYRIN REPEAT AND SOCS BOX PROTEIN 8"/>
    <property type="match status" value="1"/>
</dbReference>
<comment type="caution">
    <text evidence="5">The sequence shown here is derived from an EMBL/GenBank/DDBJ whole genome shotgun (WGS) entry which is preliminary data.</text>
</comment>
<reference evidence="5 6" key="1">
    <citation type="submission" date="2022-12" db="EMBL/GenBank/DDBJ databases">
        <title>Chromosome-level genome assembly of true bugs.</title>
        <authorList>
            <person name="Ma L."/>
            <person name="Li H."/>
        </authorList>
    </citation>
    <scope>NUCLEOTIDE SEQUENCE [LARGE SCALE GENOMIC DNA]</scope>
    <source>
        <strain evidence="5">Lab_2022b</strain>
    </source>
</reference>
<evidence type="ECO:0008006" key="7">
    <source>
        <dbReference type="Google" id="ProtNLM"/>
    </source>
</evidence>
<feature type="region of interest" description="Disordered" evidence="4">
    <location>
        <begin position="1"/>
        <end position="33"/>
    </location>
</feature>
<sequence>MEVNNQDRPSITSFSTGYHLEPEEDSSHSKLDMSDNEKEIPSYLANKSYTPGGGKFSWEGFDYQLKLLLLFAWKAGVAWKSGVKFSLATEKCDNEWENFDDLVFRYEHEGKTKYRFLQAKHSHSGKKEINIDNLKSESDSNYSLQKYFKTYLMHKYVENIEDEDLMDMIICTNASFDKQTQNFFEEEEAEDPVMNLGGKMYKFSKSQKEEIIAELKPIFQRALSAVPKKGKVKFLDYLLKRGKVELSLDDCIDKMGDFLDKLVFAVEQPSEVDLETKIKEMIGEEFNLIDKSTYYHFFNFMYKWMRYYEKNGDKAKSYYLTDSDLKRFFADAKGEIASLGLVSSNLLYETNIQQNHGFEFNDSIEEFENIEKFLNSDEKQVLIMYHRNALLSKMKLSQILRKKNYKRDQYIFSDFENLSILKGTVVDPISAFKNPARNLLIIEINSSEEENILKPFIEVLGQNSKKKIIIITPKGQKGRIEKELDDYFEKGQRTDFIDESNNLTDLTGESQERLLKKVGVVIFQGKEVSLRSLIEENAQDLISGEVLCMLISNDRIEIGKGLEDDKYNDIKEYYIGPRRLSRTVKLMEAIVKATSKFLIVKDDQKEDLINSEDNRDILLISEDGDVFKKLCNEYKNRNIHVLRKVGNEFVWQQSRGDLSKLRKFIVKDIQHFRSCAQESINDKEVIIAAEPGMGKSMLLTNIALQKKYSDPSLLLLKINLLNYSSDFKELKHNIYSKKEALIKFLYKIFLKNDAETILKSITITIEDQKICIKDMDIKFDNVSWFEVQVFTEFYNNGKIIFFFDGYDEISSDCKEEVLELLKILKHSRCKIWISTRPYSIYEELENVLGVFSYCLEPFTKDDQQNYLKKFWCIDDERSNLYVTGLIELFSKSTQDLKRNFIGLPLHLNMLAEIFHKKFLEWYNSGTEFSISDEYKNILNNLYDLYNEFIHIKFSEIYIKEKLQMNCNFSGASYVNDVLMKQFLDDNRKLAAYTLLDKNDFKLFVSELELNEMLKKFKGRDCGPVGTGFISQVIDNKPVFVHRTFAEYFLADFIYSKLNTSSDTDIKVWEFLFKQILIEDKYRVIRRFLNCLFVDFKIDNIKSELIKKYLKNGYDNFRSESNSFRTLSPLHVASIDGLAVIIKMLLENQPNEIENIADKYFDEFFLPPGLIAPYAPIFIHSGMDSLLMNIRWERKFINVRCRQNKYTALEYAVRFEQQDIVKILLVNGACVTKASLLISCMLPHYNKKIFNTLCDYVKREEVRKFLASCPKYYKNLYDSIMTKIGLPGIGYPLENIVDVNYKGEEGFTLLHAAAWFYRDDWIQSLVNQGADINIQNLDGNSPLHEIVIKVFFDFVNFPEEIITSSFLGGKVFLIRNVLDRYQSNPIRLD</sequence>
<evidence type="ECO:0000313" key="6">
    <source>
        <dbReference type="Proteomes" id="UP001461498"/>
    </source>
</evidence>
<evidence type="ECO:0000256" key="3">
    <source>
        <dbReference type="PROSITE-ProRule" id="PRU00023"/>
    </source>
</evidence>
<protein>
    <recommendedName>
        <fullName evidence="7">NACHT domain-containing protein</fullName>
    </recommendedName>
</protein>
<evidence type="ECO:0000313" key="5">
    <source>
        <dbReference type="EMBL" id="KAK9503252.1"/>
    </source>
</evidence>
<dbReference type="Gene3D" id="3.40.50.300">
    <property type="entry name" value="P-loop containing nucleotide triphosphate hydrolases"/>
    <property type="match status" value="1"/>
</dbReference>
<evidence type="ECO:0000256" key="2">
    <source>
        <dbReference type="ARBA" id="ARBA00023043"/>
    </source>
</evidence>
<accession>A0AAW1CY71</accession>
<keyword evidence="6" id="KW-1185">Reference proteome</keyword>
<keyword evidence="2 3" id="KW-0040">ANK repeat</keyword>
<evidence type="ECO:0000256" key="4">
    <source>
        <dbReference type="SAM" id="MobiDB-lite"/>
    </source>
</evidence>
<dbReference type="InterPro" id="IPR027417">
    <property type="entry name" value="P-loop_NTPase"/>
</dbReference>
<dbReference type="PROSITE" id="PS50297">
    <property type="entry name" value="ANK_REP_REGION"/>
    <property type="match status" value="1"/>
</dbReference>
<dbReference type="Gene3D" id="1.25.40.20">
    <property type="entry name" value="Ankyrin repeat-containing domain"/>
    <property type="match status" value="2"/>
</dbReference>
<dbReference type="InterPro" id="IPR036770">
    <property type="entry name" value="Ankyrin_rpt-contain_sf"/>
</dbReference>
<organism evidence="5 6">
    <name type="scientific">Rhynocoris fuscipes</name>
    <dbReference type="NCBI Taxonomy" id="488301"/>
    <lineage>
        <taxon>Eukaryota</taxon>
        <taxon>Metazoa</taxon>
        <taxon>Ecdysozoa</taxon>
        <taxon>Arthropoda</taxon>
        <taxon>Hexapoda</taxon>
        <taxon>Insecta</taxon>
        <taxon>Pterygota</taxon>
        <taxon>Neoptera</taxon>
        <taxon>Paraneoptera</taxon>
        <taxon>Hemiptera</taxon>
        <taxon>Heteroptera</taxon>
        <taxon>Panheteroptera</taxon>
        <taxon>Cimicomorpha</taxon>
        <taxon>Reduviidae</taxon>
        <taxon>Harpactorinae</taxon>
        <taxon>Harpactorini</taxon>
        <taxon>Rhynocoris</taxon>
    </lineage>
</organism>
<gene>
    <name evidence="5" type="ORF">O3M35_011860</name>
</gene>
<dbReference type="EMBL" id="JAPXFL010000008">
    <property type="protein sequence ID" value="KAK9503252.1"/>
    <property type="molecule type" value="Genomic_DNA"/>
</dbReference>
<dbReference type="PANTHER" id="PTHR24134">
    <property type="entry name" value="ANKYRIN REPEAT-CONTAINING PROTEIN DDB_G0279043"/>
    <property type="match status" value="1"/>
</dbReference>
<dbReference type="PROSITE" id="PS50088">
    <property type="entry name" value="ANK_REPEAT"/>
    <property type="match status" value="1"/>
</dbReference>
<keyword evidence="1" id="KW-0677">Repeat</keyword>
<dbReference type="InterPro" id="IPR002110">
    <property type="entry name" value="Ankyrin_rpt"/>
</dbReference>
<evidence type="ECO:0000256" key="1">
    <source>
        <dbReference type="ARBA" id="ARBA00022737"/>
    </source>
</evidence>
<dbReference type="Pfam" id="PF00023">
    <property type="entry name" value="Ank"/>
    <property type="match status" value="1"/>
</dbReference>
<dbReference type="Proteomes" id="UP001461498">
    <property type="component" value="Unassembled WGS sequence"/>
</dbReference>
<dbReference type="SUPFAM" id="SSF52540">
    <property type="entry name" value="P-loop containing nucleoside triphosphate hydrolases"/>
    <property type="match status" value="1"/>
</dbReference>
<feature type="repeat" description="ANK" evidence="3">
    <location>
        <begin position="1304"/>
        <end position="1336"/>
    </location>
</feature>
<dbReference type="SMART" id="SM00248">
    <property type="entry name" value="ANK"/>
    <property type="match status" value="4"/>
</dbReference>
<dbReference type="SUPFAM" id="SSF48403">
    <property type="entry name" value="Ankyrin repeat"/>
    <property type="match status" value="1"/>
</dbReference>
<feature type="compositionally biased region" description="Polar residues" evidence="4">
    <location>
        <begin position="1"/>
        <end position="16"/>
    </location>
</feature>
<proteinExistence type="predicted"/>
<name>A0AAW1CY71_9HEMI</name>